<evidence type="ECO:0000256" key="4">
    <source>
        <dbReference type="ARBA" id="ARBA00022840"/>
    </source>
</evidence>
<dbReference type="InterPro" id="IPR005190">
    <property type="entry name" value="GlnE_rpt_dom"/>
</dbReference>
<feature type="domain" description="PII-uridylyltransferase/Glutamine-synthetase adenylyltransferase" evidence="8">
    <location>
        <begin position="303"/>
        <end position="437"/>
    </location>
</feature>
<keyword evidence="10" id="KW-1185">Reference proteome</keyword>
<evidence type="ECO:0000313" key="10">
    <source>
        <dbReference type="Proteomes" id="UP000027734"/>
    </source>
</evidence>
<evidence type="ECO:0000256" key="2">
    <source>
        <dbReference type="ARBA" id="ARBA00022695"/>
    </source>
</evidence>
<keyword evidence="6" id="KW-0511">Multifunctional enzyme</keyword>
<keyword evidence="9" id="KW-0436">Ligase</keyword>
<dbReference type="OrthoDB" id="9759366at2"/>
<keyword evidence="3" id="KW-0547">Nucleotide-binding</keyword>
<keyword evidence="1 9" id="KW-0808">Transferase</keyword>
<feature type="domain" description="Glutamate-ammonia ligase adenylyltransferase repeated" evidence="7">
    <location>
        <begin position="40"/>
        <end position="275"/>
    </location>
</feature>
<keyword evidence="5" id="KW-0460">Magnesium</keyword>
<dbReference type="GO" id="GO:0016874">
    <property type="term" value="F:ligase activity"/>
    <property type="evidence" value="ECO:0007669"/>
    <property type="project" value="UniProtKB-KW"/>
</dbReference>
<gene>
    <name evidence="9" type="ORF">DSW25_04270</name>
</gene>
<dbReference type="Gene3D" id="3.30.460.10">
    <property type="entry name" value="Beta Polymerase, domain 2"/>
    <property type="match status" value="2"/>
</dbReference>
<dbReference type="InterPro" id="IPR013546">
    <property type="entry name" value="PII_UdlTrfase/GS_AdlTrfase"/>
</dbReference>
<dbReference type="eggNOG" id="COG1391">
    <property type="taxonomic scope" value="Bacteria"/>
</dbReference>
<protein>
    <submittedName>
        <fullName evidence="9">Glutamate-ammonia ligase adenylyltransferase</fullName>
    </submittedName>
</protein>
<evidence type="ECO:0000256" key="5">
    <source>
        <dbReference type="ARBA" id="ARBA00022842"/>
    </source>
</evidence>
<proteinExistence type="predicted"/>
<dbReference type="PANTHER" id="PTHR30621">
    <property type="entry name" value="GLUTAMINE SYNTHETASE ADENYLYLTRANSFERASE"/>
    <property type="match status" value="1"/>
</dbReference>
<sequence>MNNKNLSSRLTRCPRLIGEADDDLQLDRFDRAIRPLLASTAALAPYLRSLIEKEAAWLEGALDDPEAALAGVLTAPEVLQADTLSSGLRQGKRRVALLSALADLGGAWSLEEVTGALTDYADAATQAALRVAVAAQIRRGKLPGLVEEDAETGGGMTVLAMGKMGAGELNYSSDIDLICLFDESRYDPDDFQEARAGLIKATRAMASTLSEITAEGYVFRTDLRLRPDPAVTPVCVGLLAAERYYESLGRTWERAAYIKARPCAGDIAVGEGFLQTLRPFVWRRHLDFAAIQDAHDMRLAIREHKGLGGEITLPGHNMKLGRGGIREIEFFTQTRQLIAGGRDAGLRLRGTKEGLATLAAKGWVPQDAAETLTDHYTFHRTVEHRLQMVQDAQTHTLPKSPEGMARIAAMMDMDQSALEQELRDRLGAVHEITEGFFAEASGTAEPELAHEFDVAVMDRWPNYPALRSDRGSELFEQLKPDLLGRLAQADKPDEALLAFDGFLGGLPAGVQLFSLLKANPQLSDLLIDIVSVSPMLAAHLSRNASVLDAVIGGDFFADWPGEEALAAALGTRLKELDDYETQLDGTRVWAREWHFRIGVHHLRGLTDGAQAAEQYSDLARAVLRALWPVVIAEISRRHGPPPGKGAVIVGMGSLGAGRLTAQSDLDMIVIYDADGVEASEGPRPLAARQYYARLTQAMITAMSAPMAHGRLYELDLRLRPSGNKGPVATSLESFDSYQKNEAWLWEHLALTRAEVIAGPDVLGQAVETLRADIVRSKRDVQYVCTQTAEMRARIAAAKSAEGVLDAKIGAGRLQDIELFAQAGALIGGIVARDIPAGLAAAQAAGVISQEDEKRLNDAYECLWSLQSATRLLSSKPLDLGALRNATQRFLVHSVIQVAENDTVQALEAQLAQTYEVADSIISMALVKFSTGDT</sequence>
<dbReference type="GO" id="GO:0008882">
    <property type="term" value="F:[glutamate-ammonia-ligase] adenylyltransferase activity"/>
    <property type="evidence" value="ECO:0007669"/>
    <property type="project" value="InterPro"/>
</dbReference>
<feature type="domain" description="Glutamate-ammonia ligase adenylyltransferase repeated" evidence="7">
    <location>
        <begin position="526"/>
        <end position="766"/>
    </location>
</feature>
<dbReference type="Pfam" id="PF08335">
    <property type="entry name" value="GlnD_UR_UTase"/>
    <property type="match status" value="2"/>
</dbReference>
<dbReference type="EMBL" id="JAMC01000011">
    <property type="protein sequence ID" value="KEJ87933.1"/>
    <property type="molecule type" value="Genomic_DNA"/>
</dbReference>
<dbReference type="GO" id="GO:0005829">
    <property type="term" value="C:cytosol"/>
    <property type="evidence" value="ECO:0007669"/>
    <property type="project" value="TreeGrafter"/>
</dbReference>
<keyword evidence="2 9" id="KW-0548">Nucleotidyltransferase</keyword>
<dbReference type="AlphaFoldDB" id="A0A073IC82"/>
<dbReference type="SUPFAM" id="SSF81301">
    <property type="entry name" value="Nucleotidyltransferase"/>
    <property type="match status" value="2"/>
</dbReference>
<dbReference type="CDD" id="cd05401">
    <property type="entry name" value="NT_GlnE_GlnD_like"/>
    <property type="match status" value="2"/>
</dbReference>
<evidence type="ECO:0000259" key="8">
    <source>
        <dbReference type="Pfam" id="PF08335"/>
    </source>
</evidence>
<dbReference type="InterPro" id="IPR043519">
    <property type="entry name" value="NT_sf"/>
</dbReference>
<keyword evidence="4" id="KW-0067">ATP-binding</keyword>
<dbReference type="STRING" id="1300350.Z948_188"/>
<evidence type="ECO:0000256" key="1">
    <source>
        <dbReference type="ARBA" id="ARBA00022679"/>
    </source>
</evidence>
<evidence type="ECO:0000313" key="9">
    <source>
        <dbReference type="EMBL" id="KEJ87933.1"/>
    </source>
</evidence>
<evidence type="ECO:0000256" key="6">
    <source>
        <dbReference type="ARBA" id="ARBA00023268"/>
    </source>
</evidence>
<dbReference type="Gene3D" id="1.20.120.330">
    <property type="entry name" value="Nucleotidyltransferases domain 2"/>
    <property type="match status" value="2"/>
</dbReference>
<feature type="domain" description="PII-uridylyltransferase/Glutamine-synthetase adenylyltransferase" evidence="8">
    <location>
        <begin position="804"/>
        <end position="915"/>
    </location>
</feature>
<accession>A0A073IC82</accession>
<comment type="caution">
    <text evidence="9">The sequence shown here is derived from an EMBL/GenBank/DDBJ whole genome shotgun (WGS) entry which is preliminary data.</text>
</comment>
<organism evidence="9 10">
    <name type="scientific">Sulfitobacter donghicola DSW-25 = KCTC 12864 = JCM 14565</name>
    <dbReference type="NCBI Taxonomy" id="1300350"/>
    <lineage>
        <taxon>Bacteria</taxon>
        <taxon>Pseudomonadati</taxon>
        <taxon>Pseudomonadota</taxon>
        <taxon>Alphaproteobacteria</taxon>
        <taxon>Rhodobacterales</taxon>
        <taxon>Roseobacteraceae</taxon>
        <taxon>Sulfitobacter</taxon>
    </lineage>
</organism>
<dbReference type="SUPFAM" id="SSF81593">
    <property type="entry name" value="Nucleotidyltransferase substrate binding subunit/domain"/>
    <property type="match status" value="2"/>
</dbReference>
<dbReference type="Proteomes" id="UP000027734">
    <property type="component" value="Unassembled WGS sequence"/>
</dbReference>
<reference evidence="9 10" key="1">
    <citation type="submission" date="2014-01" db="EMBL/GenBank/DDBJ databases">
        <title>Sulfitobacter donghicola JCM 14565 Genome Sequencing.</title>
        <authorList>
            <person name="Lai Q."/>
            <person name="Hong Z."/>
        </authorList>
    </citation>
    <scope>NUCLEOTIDE SEQUENCE [LARGE SCALE GENOMIC DNA]</scope>
    <source>
        <strain evidence="9 10">JCM 14565</strain>
    </source>
</reference>
<dbReference type="PANTHER" id="PTHR30621:SF0">
    <property type="entry name" value="BIFUNCTIONAL GLUTAMINE SYNTHETASE ADENYLYLTRANSFERASE_ADENYLYL-REMOVING ENZYME"/>
    <property type="match status" value="1"/>
</dbReference>
<evidence type="ECO:0000256" key="3">
    <source>
        <dbReference type="ARBA" id="ARBA00022741"/>
    </source>
</evidence>
<evidence type="ECO:0000259" key="7">
    <source>
        <dbReference type="Pfam" id="PF03710"/>
    </source>
</evidence>
<dbReference type="GO" id="GO:0000820">
    <property type="term" value="P:regulation of glutamine family amino acid metabolic process"/>
    <property type="evidence" value="ECO:0007669"/>
    <property type="project" value="TreeGrafter"/>
</dbReference>
<dbReference type="Pfam" id="PF03710">
    <property type="entry name" value="GlnE"/>
    <property type="match status" value="2"/>
</dbReference>
<name>A0A073IC82_9RHOB</name>
<dbReference type="RefSeq" id="WP_025057705.1">
    <property type="nucleotide sequence ID" value="NZ_JAMC01000011.1"/>
</dbReference>
<dbReference type="InterPro" id="IPR023057">
    <property type="entry name" value="GlnE"/>
</dbReference>
<dbReference type="GO" id="GO:0005524">
    <property type="term" value="F:ATP binding"/>
    <property type="evidence" value="ECO:0007669"/>
    <property type="project" value="UniProtKB-KW"/>
</dbReference>